<keyword evidence="2 5" id="KW-0378">Hydrolase</keyword>
<dbReference type="InterPro" id="IPR017853">
    <property type="entry name" value="GH"/>
</dbReference>
<evidence type="ECO:0000259" key="4">
    <source>
        <dbReference type="SMART" id="SM01217"/>
    </source>
</evidence>
<dbReference type="SUPFAM" id="SSF51445">
    <property type="entry name" value="(Trans)glycosidases"/>
    <property type="match status" value="1"/>
</dbReference>
<comment type="similarity">
    <text evidence="1">Belongs to the glycosyl hydrolase 3 family.</text>
</comment>
<dbReference type="RefSeq" id="WP_052589987.1">
    <property type="nucleotide sequence ID" value="NZ_LR215048.1"/>
</dbReference>
<dbReference type="Gene3D" id="2.60.40.10">
    <property type="entry name" value="Immunoglobulins"/>
    <property type="match status" value="1"/>
</dbReference>
<reference evidence="5 6" key="1">
    <citation type="submission" date="2019-01" db="EMBL/GenBank/DDBJ databases">
        <authorList>
            <consortium name="Pathogen Informatics"/>
        </authorList>
    </citation>
    <scope>NUCLEOTIDE SEQUENCE [LARGE SCALE GENOMIC DNA]</scope>
    <source>
        <strain evidence="5 6">NCTC10138</strain>
    </source>
</reference>
<dbReference type="PANTHER" id="PTHR42715:SF10">
    <property type="entry name" value="BETA-GLUCOSIDASE"/>
    <property type="match status" value="1"/>
</dbReference>
<dbReference type="GO" id="GO:0005975">
    <property type="term" value="P:carbohydrate metabolic process"/>
    <property type="evidence" value="ECO:0007669"/>
    <property type="project" value="InterPro"/>
</dbReference>
<keyword evidence="6" id="KW-1185">Reference proteome</keyword>
<protein>
    <submittedName>
        <fullName evidence="5">Thermostable beta-glucosidase B</fullName>
        <ecNumber evidence="5">3.2.1.21</ecNumber>
    </submittedName>
</protein>
<dbReference type="EMBL" id="LR215048">
    <property type="protein sequence ID" value="VEU79849.1"/>
    <property type="molecule type" value="Genomic_DNA"/>
</dbReference>
<dbReference type="STRING" id="1278311.GCA_000428705_01422"/>
<dbReference type="InterPro" id="IPR013783">
    <property type="entry name" value="Ig-like_fold"/>
</dbReference>
<gene>
    <name evidence="5" type="primary">bglB_1</name>
    <name evidence="5" type="ORF">NCTC10138_00202</name>
</gene>
<dbReference type="Pfam" id="PF01915">
    <property type="entry name" value="Glyco_hydro_3_C"/>
    <property type="match status" value="1"/>
</dbReference>
<feature type="domain" description="Fibronectin type III-like" evidence="4">
    <location>
        <begin position="427"/>
        <end position="509"/>
    </location>
</feature>
<sequence>MKNWRLWRGIVTTLLFVQIIGIFLTSLAFKWSGHINIFLGVEVPTEAGDKDAIYYDSEFGLTDEGLTKMLAASDKHDIQTMEEGTVLLKNDNNALPLKSTERNVTLFGRAVADPVYRGNSGGPALDGARLVSLQSALVKENFNINETIFNAYKNSSTKRVKNAFGNAIPSSIGEESISFYTDSLKSSYANNYNDVAIVMFARDGGEGMDLLPSDADGISQLALHPQEADLLKLIKEEKDEGIFKKVVVLINSGYPMELKWLEDAQYGVDSALWIGGPGLKGFEGVANVLVGKADPSGRFTDVYATNSLSSAAVQNAFDNKFSNHERNYVVQLEGIYTGYKYYETRYQDAVLGINNASGNSGVFASSNGWKYEDEMAYPFGYGSSYAKFEQELINLEWDRTTRKVTAEVKVTNLGYSENSSYTGKSKSVVQLYVQLPYQSGQAQKSAIQLIDFEKTSLLGAGESETVKFETDDYLFATYDNTVTNSFDTSKKGSYVFDAGAYRFAIGDNSHDALNNVLKSREVKTIENAVLDLVDHKGTVVTGDAEKVKLITLTEKDTHYAKSQFTGEVVANLFDDIDINYFLPEGQKLTYLTREDWNTFPNKVENLTATTEMLNRLKTVEYTKPADAPAYDSFKQGEAVTIKLIEMKDVPYDDPKWEEFLNQFSIRQLTIMVGEDFGHPAIPEIGKPHNSNTDGPDGTQGVYKYGNKSTATVHVNQIVAASTWNKELLEERGKFIGEDALFVKTAQLWSPGANLHRTPFSGRNFEYYSEDAILTYILSSKQTKAMQDKGLNASIKHFAGNDQETNRDSLNIFLTEQAFRQGSLKGFEGAFTVGEALGTMMSFTAVGSYNSFYVNKEILTGVVRNEWGFKGITLTDASKGDPINTVQALVAGTDSFNVDTERAFEIQKYLTANKDGNVLKRLREANKNFYYSMVRTNMMNGITVDTIIKGFTPWWQTALIILNVGVGVITLGSAGIFVYSGYILPRKKDGDKNNENTKK</sequence>
<dbReference type="AlphaFoldDB" id="A0A449BBP0"/>
<proteinExistence type="inferred from homology"/>
<feature type="transmembrane region" description="Helical" evidence="3">
    <location>
        <begin position="7"/>
        <end position="29"/>
    </location>
</feature>
<dbReference type="EC" id="3.2.1.21" evidence="5"/>
<dbReference type="Gene3D" id="3.20.20.300">
    <property type="entry name" value="Glycoside hydrolase, family 3, N-terminal domain"/>
    <property type="match status" value="1"/>
</dbReference>
<evidence type="ECO:0000313" key="6">
    <source>
        <dbReference type="Proteomes" id="UP000289841"/>
    </source>
</evidence>
<dbReference type="InterPro" id="IPR050288">
    <property type="entry name" value="Cellulose_deg_GH3"/>
</dbReference>
<dbReference type="PANTHER" id="PTHR42715">
    <property type="entry name" value="BETA-GLUCOSIDASE"/>
    <property type="match status" value="1"/>
</dbReference>
<dbReference type="Pfam" id="PF00933">
    <property type="entry name" value="Glyco_hydro_3"/>
    <property type="match status" value="1"/>
</dbReference>
<organism evidence="5 6">
    <name type="scientific">Haploplasma axanthum</name>
    <name type="common">Acholeplasma axanthum</name>
    <dbReference type="NCBI Taxonomy" id="29552"/>
    <lineage>
        <taxon>Bacteria</taxon>
        <taxon>Bacillati</taxon>
        <taxon>Mycoplasmatota</taxon>
        <taxon>Mollicutes</taxon>
        <taxon>Acholeplasmatales</taxon>
        <taxon>Acholeplasmataceae</taxon>
        <taxon>Haploplasma</taxon>
    </lineage>
</organism>
<evidence type="ECO:0000256" key="1">
    <source>
        <dbReference type="ARBA" id="ARBA00005336"/>
    </source>
</evidence>
<keyword evidence="3" id="KW-0812">Transmembrane</keyword>
<dbReference type="InterPro" id="IPR036962">
    <property type="entry name" value="Glyco_hydro_3_N_sf"/>
</dbReference>
<evidence type="ECO:0000256" key="2">
    <source>
        <dbReference type="ARBA" id="ARBA00022801"/>
    </source>
</evidence>
<dbReference type="GO" id="GO:0008422">
    <property type="term" value="F:beta-glucosidase activity"/>
    <property type="evidence" value="ECO:0007669"/>
    <property type="project" value="UniProtKB-EC"/>
</dbReference>
<dbReference type="PRINTS" id="PR00133">
    <property type="entry name" value="GLHYDRLASE3"/>
</dbReference>
<evidence type="ECO:0000256" key="3">
    <source>
        <dbReference type="SAM" id="Phobius"/>
    </source>
</evidence>
<keyword evidence="3" id="KW-0472">Membrane</keyword>
<dbReference type="InterPro" id="IPR026891">
    <property type="entry name" value="Fn3-like"/>
</dbReference>
<feature type="transmembrane region" description="Helical" evidence="3">
    <location>
        <begin position="953"/>
        <end position="978"/>
    </location>
</feature>
<dbReference type="SMART" id="SM01217">
    <property type="entry name" value="Fn3_like"/>
    <property type="match status" value="1"/>
</dbReference>
<accession>A0A449BBP0</accession>
<dbReference type="SUPFAM" id="SSF52279">
    <property type="entry name" value="Beta-D-glucan exohydrolase, C-terminal domain"/>
    <property type="match status" value="1"/>
</dbReference>
<dbReference type="InterPro" id="IPR001764">
    <property type="entry name" value="Glyco_hydro_3_N"/>
</dbReference>
<dbReference type="OrthoDB" id="9805821at2"/>
<keyword evidence="5" id="KW-0326">Glycosidase</keyword>
<evidence type="ECO:0000313" key="5">
    <source>
        <dbReference type="EMBL" id="VEU79849.1"/>
    </source>
</evidence>
<dbReference type="Pfam" id="PF14310">
    <property type="entry name" value="Fn3-like"/>
    <property type="match status" value="1"/>
</dbReference>
<keyword evidence="3" id="KW-1133">Transmembrane helix</keyword>
<dbReference type="InterPro" id="IPR002772">
    <property type="entry name" value="Glyco_hydro_3_C"/>
</dbReference>
<dbReference type="InterPro" id="IPR036881">
    <property type="entry name" value="Glyco_hydro_3_C_sf"/>
</dbReference>
<name>A0A449BBP0_HAPAX</name>
<dbReference type="KEGG" id="aaxa:NCTC10138_00202"/>
<dbReference type="Gene3D" id="3.40.50.1700">
    <property type="entry name" value="Glycoside hydrolase family 3 C-terminal domain"/>
    <property type="match status" value="1"/>
</dbReference>
<dbReference type="Proteomes" id="UP000289841">
    <property type="component" value="Chromosome"/>
</dbReference>